<feature type="signal peptide" evidence="18">
    <location>
        <begin position="1"/>
        <end position="17"/>
    </location>
</feature>
<dbReference type="GO" id="GO:0009986">
    <property type="term" value="C:cell surface"/>
    <property type="evidence" value="ECO:0000318"/>
    <property type="project" value="GO_Central"/>
</dbReference>
<keyword evidence="6 18" id="KW-0732">Signal</keyword>
<comment type="similarity">
    <text evidence="2 16">Belongs to the integrin beta chain family.</text>
</comment>
<dbReference type="FunFam" id="3.40.50.410:FF:000002">
    <property type="entry name" value="Integrin beta"/>
    <property type="match status" value="1"/>
</dbReference>
<protein>
    <recommendedName>
        <fullName evidence="16">Integrin beta</fullName>
    </recommendedName>
</protein>
<dbReference type="GO" id="GO:0003366">
    <property type="term" value="P:cell-matrix adhesion involved in ameboidal cell migration"/>
    <property type="evidence" value="ECO:0007669"/>
    <property type="project" value="Ensembl"/>
</dbReference>
<keyword evidence="11 16" id="KW-0401">Integrin</keyword>
<dbReference type="InterPro" id="IPR002369">
    <property type="entry name" value="Integrin_bsu_VWA"/>
</dbReference>
<dbReference type="Gene3D" id="2.60.40.1510">
    <property type="entry name" value="ntegrin, alpha v. Chain A, domain 3"/>
    <property type="match status" value="1"/>
</dbReference>
<dbReference type="SMART" id="SM00187">
    <property type="entry name" value="INB"/>
    <property type="match status" value="1"/>
</dbReference>
<dbReference type="Gene3D" id="2.10.25.10">
    <property type="entry name" value="Laminin"/>
    <property type="match status" value="3"/>
</dbReference>
<organism evidence="23 24">
    <name type="scientific">Gallus gallus</name>
    <name type="common">Chicken</name>
    <dbReference type="NCBI Taxonomy" id="9031"/>
    <lineage>
        <taxon>Eukaryota</taxon>
        <taxon>Metazoa</taxon>
        <taxon>Chordata</taxon>
        <taxon>Craniata</taxon>
        <taxon>Vertebrata</taxon>
        <taxon>Euteleostomi</taxon>
        <taxon>Archelosauria</taxon>
        <taxon>Archosauria</taxon>
        <taxon>Dinosauria</taxon>
        <taxon>Saurischia</taxon>
        <taxon>Theropoda</taxon>
        <taxon>Coelurosauria</taxon>
        <taxon>Aves</taxon>
        <taxon>Neognathae</taxon>
        <taxon>Galloanserae</taxon>
        <taxon>Galliformes</taxon>
        <taxon>Phasianidae</taxon>
        <taxon>Phasianinae</taxon>
        <taxon>Gallus</taxon>
    </lineage>
</organism>
<feature type="disulfide bond" evidence="15">
    <location>
        <begin position="45"/>
        <end position="61"/>
    </location>
</feature>
<dbReference type="PIRSF" id="PIRSF002512">
    <property type="entry name" value="Integrin_B"/>
    <property type="match status" value="1"/>
</dbReference>
<evidence type="ECO:0000256" key="14">
    <source>
        <dbReference type="ARBA" id="ARBA00023180"/>
    </source>
</evidence>
<evidence type="ECO:0000256" key="9">
    <source>
        <dbReference type="ARBA" id="ARBA00022889"/>
    </source>
</evidence>
<feature type="disulfide bond" evidence="15">
    <location>
        <begin position="462"/>
        <end position="499"/>
    </location>
</feature>
<dbReference type="GO" id="GO:0005178">
    <property type="term" value="F:integrin binding"/>
    <property type="evidence" value="ECO:0000318"/>
    <property type="project" value="GO_Central"/>
</dbReference>
<keyword evidence="5 16" id="KW-0812">Transmembrane</keyword>
<dbReference type="SMART" id="SM00181">
    <property type="entry name" value="EGF"/>
    <property type="match status" value="5"/>
</dbReference>
<dbReference type="GO" id="GO:0050900">
    <property type="term" value="P:leukocyte migration"/>
    <property type="evidence" value="ECO:0000318"/>
    <property type="project" value="GO_Central"/>
</dbReference>
<evidence type="ECO:0000256" key="8">
    <source>
        <dbReference type="ARBA" id="ARBA00022842"/>
    </source>
</evidence>
<dbReference type="PANTHER" id="PTHR10082">
    <property type="entry name" value="INTEGRIN BETA SUBUNIT"/>
    <property type="match status" value="1"/>
</dbReference>
<evidence type="ECO:0000256" key="12">
    <source>
        <dbReference type="ARBA" id="ARBA00023136"/>
    </source>
</evidence>
<feature type="disulfide bond" evidence="15">
    <location>
        <begin position="478"/>
        <end position="489"/>
    </location>
</feature>
<evidence type="ECO:0000256" key="5">
    <source>
        <dbReference type="ARBA" id="ARBA00022692"/>
    </source>
</evidence>
<dbReference type="AlphaFoldDB" id="A0A8V1A5X4"/>
<evidence type="ECO:0000256" key="17">
    <source>
        <dbReference type="SAM" id="MobiDB-lite"/>
    </source>
</evidence>
<gene>
    <name evidence="23" type="primary">LOC107049666</name>
</gene>
<dbReference type="Gene3D" id="3.40.50.410">
    <property type="entry name" value="von Willebrand factor, type A domain"/>
    <property type="match status" value="1"/>
</dbReference>
<sequence>MGRGGLLLLLLLPLLRAAPREAGGSCRPQPSCEECISSHPQCAWCEEPDFSGGAQMEASRCAPRAALERAGCPPGAIVDPRGSLRVLRDTERGDGGGQLQPHSVEMELRAGEELSFAVRFRRARAVPVDLYFLLDLSYSMRDDLRLLQRLGTELLHALHNASSAARIGFGSFVDKPLLPFSAVTPRRSPCPAAEPCAPPVAFRHLLPLTNDSAEFRRRVRSQRVSANMDAPEGGFDAIVQVAVCQERIGWRPVRRLLLFASDDTFHTAGDGRLGGIARPCDGRCHLDVHGEYSSSHLYDYPSVGHLAQVLSAADILPIFAVTAPVVPLYRELSRLIPGAVVGELREDSSNVVQLITDAYESLTSTVELRHSALPPGLSISIQPHCGGPPGPPQPHSARCTGVGVTFTVRVRAEKCLGPLQRVGLRVVGVPEELSLLLRVPCACPCAQRRGGAALCRGGDLECGVCRCPNGRRGHRCECEGPEEEGGGGCRPQNSTAPPCSGRGRCVCGACRCPPGLSGRYCQCEEGACERHEGLPCGGEQRGECVCGRCRCRPGFGGRGCGCPLARDGCVRGGTECSGNGQCECGRCRCRDGFVGALCERCLHCAGRCVRLRDCADCAAFGRGPLRGNCSHACNGTALRVLPPPAPPGAALCRERTSDGRVLVFLVESGGGDEDEEGGDVSITVWAEEGECVWGARGARTPQGPQTTATPYVGPPAVKHPTARGLCTPRDPKDPVDGWRGSWHPRDPKGWVSVPSGPPALVGPQ</sequence>
<feature type="disulfide bond" evidence="15">
    <location>
        <begin position="589"/>
        <end position="598"/>
    </location>
</feature>
<reference evidence="23" key="1">
    <citation type="submission" date="2020-11" db="EMBL/GenBank/DDBJ databases">
        <title>Gallus gallus (Chicken) genome, bGalGal1, GRCg7b, maternal haplotype autosomes + Z &amp; W.</title>
        <authorList>
            <person name="Warren W."/>
            <person name="Formenti G."/>
            <person name="Fedrigo O."/>
            <person name="Haase B."/>
            <person name="Mountcastle J."/>
            <person name="Balacco J."/>
            <person name="Tracey A."/>
            <person name="Schneider V."/>
            <person name="Okimoto R."/>
            <person name="Cheng H."/>
            <person name="Hawken R."/>
            <person name="Howe K."/>
            <person name="Jarvis E.D."/>
        </authorList>
    </citation>
    <scope>NUCLEOTIDE SEQUENCE [LARGE SCALE GENOMIC DNA]</scope>
    <source>
        <strain evidence="23">Broiler</strain>
    </source>
</reference>
<dbReference type="InterPro" id="IPR057243">
    <property type="entry name" value="Integrin_I-EGF_CS"/>
</dbReference>
<feature type="disulfide bond" evidence="15">
    <location>
        <begin position="512"/>
        <end position="521"/>
    </location>
</feature>
<evidence type="ECO:0000256" key="2">
    <source>
        <dbReference type="ARBA" id="ARBA00007449"/>
    </source>
</evidence>
<reference evidence="23" key="3">
    <citation type="submission" date="2025-09" db="UniProtKB">
        <authorList>
            <consortium name="Ensembl"/>
        </authorList>
    </citation>
    <scope>IDENTIFICATION</scope>
    <source>
        <strain evidence="23">broiler</strain>
    </source>
</reference>
<dbReference type="GO" id="GO:0005925">
    <property type="term" value="C:focal adhesion"/>
    <property type="evidence" value="ECO:0000318"/>
    <property type="project" value="GO_Central"/>
</dbReference>
<feature type="disulfide bond" evidence="15">
    <location>
        <begin position="32"/>
        <end position="42"/>
    </location>
</feature>
<evidence type="ECO:0000313" key="23">
    <source>
        <dbReference type="Ensembl" id="ENSGALP00010036732.1"/>
    </source>
</evidence>
<keyword evidence="10" id="KW-1133">Transmembrane helix</keyword>
<feature type="disulfide bond" evidence="15">
    <location>
        <begin position="441"/>
        <end position="445"/>
    </location>
</feature>
<dbReference type="GlyGen" id="A0A8V1A5X4">
    <property type="glycosylation" value="1 site"/>
</dbReference>
<feature type="domain" description="EGF-like" evidence="19">
    <location>
        <begin position="488"/>
        <end position="522"/>
    </location>
</feature>
<evidence type="ECO:0000256" key="1">
    <source>
        <dbReference type="ARBA" id="ARBA00004251"/>
    </source>
</evidence>
<keyword evidence="7" id="KW-0677">Repeat</keyword>
<dbReference type="SUPFAM" id="SSF69179">
    <property type="entry name" value="Integrin domains"/>
    <property type="match status" value="1"/>
</dbReference>
<feature type="domain" description="EGF-like" evidence="19">
    <location>
        <begin position="527"/>
        <end position="561"/>
    </location>
</feature>
<dbReference type="GO" id="GO:0050901">
    <property type="term" value="P:leukocyte tethering or rolling"/>
    <property type="evidence" value="ECO:0007669"/>
    <property type="project" value="Ensembl"/>
</dbReference>
<reference evidence="23" key="2">
    <citation type="submission" date="2025-08" db="UniProtKB">
        <authorList>
            <consortium name="Ensembl"/>
        </authorList>
    </citation>
    <scope>IDENTIFICATION</scope>
    <source>
        <strain evidence="23">broiler</strain>
    </source>
</reference>
<dbReference type="InterPro" id="IPR016201">
    <property type="entry name" value="PSI"/>
</dbReference>
<proteinExistence type="inferred from homology"/>
<evidence type="ECO:0000256" key="6">
    <source>
        <dbReference type="ARBA" id="ARBA00022729"/>
    </source>
</evidence>
<feature type="domain" description="EGF-like" evidence="19">
    <location>
        <begin position="568"/>
        <end position="599"/>
    </location>
</feature>
<dbReference type="Proteomes" id="UP000000539">
    <property type="component" value="Chromosome 34"/>
</dbReference>
<keyword evidence="13 15" id="KW-1015">Disulfide bond</keyword>
<feature type="domain" description="PSI" evidence="21">
    <location>
        <begin position="25"/>
        <end position="73"/>
    </location>
</feature>
<feature type="disulfide bond" evidence="15">
    <location>
        <begin position="584"/>
        <end position="629"/>
    </location>
</feature>
<evidence type="ECO:0000313" key="24">
    <source>
        <dbReference type="Proteomes" id="UP000000539"/>
    </source>
</evidence>
<dbReference type="GO" id="GO:0034446">
    <property type="term" value="P:substrate adhesion-dependent cell spreading"/>
    <property type="evidence" value="ECO:0007669"/>
    <property type="project" value="Ensembl"/>
</dbReference>
<name>A0A8V1A5X4_CHICK</name>
<dbReference type="GO" id="GO:0043113">
    <property type="term" value="P:receptor clustering"/>
    <property type="evidence" value="ECO:0007669"/>
    <property type="project" value="Ensembl"/>
</dbReference>
<accession>A0A8V1A5X4</accession>
<feature type="chain" id="PRO_5036459927" description="Integrin beta" evidence="18">
    <location>
        <begin position="18"/>
        <end position="764"/>
    </location>
</feature>
<feature type="domain" description="Integrin beta subunit tail" evidence="22">
    <location>
        <begin position="608"/>
        <end position="696"/>
    </location>
</feature>
<feature type="disulfide bond" evidence="15">
    <location>
        <begin position="523"/>
        <end position="528"/>
    </location>
</feature>
<dbReference type="PROSITE" id="PS00243">
    <property type="entry name" value="I_EGF_1"/>
    <property type="match status" value="2"/>
</dbReference>
<dbReference type="OrthoDB" id="410592at2759"/>
<dbReference type="Pfam" id="PF17205">
    <property type="entry name" value="PSI_integrin"/>
    <property type="match status" value="1"/>
</dbReference>
<dbReference type="Gene3D" id="3.30.1680.10">
    <property type="entry name" value="ligand-binding face of the semaphorins, domain 2"/>
    <property type="match status" value="1"/>
</dbReference>
<dbReference type="InterPro" id="IPR036465">
    <property type="entry name" value="vWFA_dom_sf"/>
</dbReference>
<feature type="disulfide bond" evidence="15">
    <location>
        <begin position="562"/>
        <end position="569"/>
    </location>
</feature>
<feature type="disulfide bond" evidence="15">
    <location>
        <begin position="507"/>
        <end position="536"/>
    </location>
</feature>
<feature type="disulfide bond" evidence="15">
    <location>
        <begin position="505"/>
        <end position="510"/>
    </location>
</feature>
<dbReference type="GO" id="GO:0034669">
    <property type="term" value="C:integrin alpha4-beta7 complex"/>
    <property type="evidence" value="ECO:0007669"/>
    <property type="project" value="Ensembl"/>
</dbReference>
<dbReference type="GO" id="GO:0007160">
    <property type="term" value="P:cell-matrix adhesion"/>
    <property type="evidence" value="ECO:0000318"/>
    <property type="project" value="GO_Central"/>
</dbReference>
<dbReference type="SMART" id="SM00423">
    <property type="entry name" value="PSI"/>
    <property type="match status" value="1"/>
</dbReference>
<dbReference type="GO" id="GO:0007229">
    <property type="term" value="P:integrin-mediated signaling pathway"/>
    <property type="evidence" value="ECO:0000318"/>
    <property type="project" value="GO_Central"/>
</dbReference>
<feature type="disulfide bond" evidence="15">
    <location>
        <begin position="546"/>
        <end position="576"/>
    </location>
</feature>
<dbReference type="SMART" id="SM01242">
    <property type="entry name" value="Integrin_B_tail"/>
    <property type="match status" value="1"/>
</dbReference>
<evidence type="ECO:0000256" key="16">
    <source>
        <dbReference type="RuleBase" id="RU000633"/>
    </source>
</evidence>
<dbReference type="InterPro" id="IPR012896">
    <property type="entry name" value="Integrin_bsu_tail"/>
</dbReference>
<evidence type="ECO:0000256" key="15">
    <source>
        <dbReference type="PIRSR" id="PIRSR002512-1"/>
    </source>
</evidence>
<dbReference type="GeneTree" id="ENSGT01150000286919"/>
<keyword evidence="3" id="KW-1003">Cell membrane</keyword>
<dbReference type="SUPFAM" id="SSF53300">
    <property type="entry name" value="vWA-like"/>
    <property type="match status" value="1"/>
</dbReference>
<feature type="disulfide bond" evidence="15">
    <location>
        <begin position="244"/>
        <end position="284"/>
    </location>
</feature>
<keyword evidence="4" id="KW-0245">EGF-like domain</keyword>
<dbReference type="GO" id="GO:0008305">
    <property type="term" value="C:integrin complex"/>
    <property type="evidence" value="ECO:0000318"/>
    <property type="project" value="GO_Central"/>
</dbReference>
<evidence type="ECO:0000256" key="4">
    <source>
        <dbReference type="ARBA" id="ARBA00022536"/>
    </source>
</evidence>
<dbReference type="GO" id="GO:0072678">
    <property type="term" value="P:T cell migration"/>
    <property type="evidence" value="ECO:0007669"/>
    <property type="project" value="Ensembl"/>
</dbReference>
<evidence type="ECO:0000256" key="7">
    <source>
        <dbReference type="ARBA" id="ARBA00022737"/>
    </source>
</evidence>
<evidence type="ECO:0000256" key="11">
    <source>
        <dbReference type="ARBA" id="ARBA00023037"/>
    </source>
</evidence>
<feature type="disulfide bond" evidence="15">
    <location>
        <begin position="608"/>
        <end position="617"/>
    </location>
</feature>
<feature type="region of interest" description="Disordered" evidence="17">
    <location>
        <begin position="696"/>
        <end position="764"/>
    </location>
</feature>
<dbReference type="PANTHER" id="PTHR10082:SF36">
    <property type="entry name" value="INTEGRIN BETA-7"/>
    <property type="match status" value="1"/>
</dbReference>
<comment type="subcellular location">
    <subcellularLocation>
        <location evidence="1 16">Cell membrane</location>
        <topology evidence="1 16">Single-pass type I membrane protein</topology>
    </subcellularLocation>
</comment>
<evidence type="ECO:0000259" key="21">
    <source>
        <dbReference type="SMART" id="SM00423"/>
    </source>
</evidence>
<feature type="disulfide bond" evidence="15">
    <location>
        <begin position="551"/>
        <end position="560"/>
    </location>
</feature>
<dbReference type="InterPro" id="IPR015812">
    <property type="entry name" value="Integrin_bsu"/>
</dbReference>
<evidence type="ECO:0000256" key="10">
    <source>
        <dbReference type="ARBA" id="ARBA00022989"/>
    </source>
</evidence>
<dbReference type="Pfam" id="PF00362">
    <property type="entry name" value="Integrin_beta"/>
    <property type="match status" value="1"/>
</dbReference>
<dbReference type="SUPFAM" id="SSF103575">
    <property type="entry name" value="Plexin repeat"/>
    <property type="match status" value="1"/>
</dbReference>
<dbReference type="GO" id="GO:0034113">
    <property type="term" value="P:heterotypic cell-cell adhesion"/>
    <property type="evidence" value="ECO:0007669"/>
    <property type="project" value="Ensembl"/>
</dbReference>
<evidence type="ECO:0000256" key="13">
    <source>
        <dbReference type="ARBA" id="ARBA00023157"/>
    </source>
</evidence>
<dbReference type="PRINTS" id="PR01186">
    <property type="entry name" value="INTEGRINB"/>
</dbReference>
<keyword evidence="12" id="KW-0472">Membrane</keyword>
<evidence type="ECO:0000256" key="18">
    <source>
        <dbReference type="SAM" id="SignalP"/>
    </source>
</evidence>
<feature type="disulfide bond" evidence="15">
    <location>
        <begin position="467"/>
        <end position="476"/>
    </location>
</feature>
<dbReference type="InterPro" id="IPR000742">
    <property type="entry name" value="EGF"/>
</dbReference>
<feature type="disulfide bond" evidence="15">
    <location>
        <begin position="582"/>
        <end position="587"/>
    </location>
</feature>
<dbReference type="SUPFAM" id="SSF69687">
    <property type="entry name" value="Integrin beta tail domain"/>
    <property type="match status" value="1"/>
</dbReference>
<feature type="disulfide bond" evidence="15">
    <location>
        <begin position="35"/>
        <end position="72"/>
    </location>
</feature>
<feature type="domain" description="Integrin beta subunit VWA" evidence="20">
    <location>
        <begin position="31"/>
        <end position="443"/>
    </location>
</feature>
<evidence type="ECO:0000259" key="19">
    <source>
        <dbReference type="SMART" id="SM00181"/>
    </source>
</evidence>
<dbReference type="InterPro" id="IPR036349">
    <property type="entry name" value="Integrin_bsu_tail_dom_sf"/>
</dbReference>
<dbReference type="InterPro" id="IPR032695">
    <property type="entry name" value="Integrin_dom_sf"/>
</dbReference>
<feature type="disulfide bond" evidence="15">
    <location>
        <begin position="544"/>
        <end position="549"/>
    </location>
</feature>
<keyword evidence="9 16" id="KW-0130">Cell adhesion</keyword>
<evidence type="ECO:0000259" key="22">
    <source>
        <dbReference type="SMART" id="SM01242"/>
    </source>
</evidence>
<keyword evidence="8" id="KW-0460">Magnesium</keyword>
<keyword evidence="14" id="KW-0325">Glycoprotein</keyword>
<dbReference type="Ensembl" id="ENSGALT00010059972.1">
    <property type="protein sequence ID" value="ENSGALP00010036732.1"/>
    <property type="gene ID" value="ENSGALG00010024583.1"/>
</dbReference>
<feature type="domain" description="EGF-like" evidence="19">
    <location>
        <begin position="440"/>
        <end position="477"/>
    </location>
</feature>
<keyword evidence="24" id="KW-1185">Reference proteome</keyword>
<feature type="domain" description="EGF-like" evidence="19">
    <location>
        <begin position="25"/>
        <end position="62"/>
    </location>
</feature>
<evidence type="ECO:0000259" key="20">
    <source>
        <dbReference type="SMART" id="SM00187"/>
    </source>
</evidence>
<dbReference type="GO" id="GO:0098609">
    <property type="term" value="P:cell-cell adhesion"/>
    <property type="evidence" value="ECO:0000318"/>
    <property type="project" value="GO_Central"/>
</dbReference>
<evidence type="ECO:0000256" key="3">
    <source>
        <dbReference type="ARBA" id="ARBA00022475"/>
    </source>
</evidence>
<dbReference type="GO" id="GO:0033627">
    <property type="term" value="P:cell adhesion mediated by integrin"/>
    <property type="evidence" value="ECO:0000318"/>
    <property type="project" value="GO_Central"/>
</dbReference>
<dbReference type="InterPro" id="IPR033760">
    <property type="entry name" value="Integrin_beta_N"/>
</dbReference>